<proteinExistence type="predicted"/>
<gene>
    <name evidence="1" type="ORF">S01H1_58665</name>
</gene>
<comment type="caution">
    <text evidence="1">The sequence shown here is derived from an EMBL/GenBank/DDBJ whole genome shotgun (WGS) entry which is preliminary data.</text>
</comment>
<feature type="non-terminal residue" evidence="1">
    <location>
        <position position="1"/>
    </location>
</feature>
<organism evidence="1">
    <name type="scientific">marine sediment metagenome</name>
    <dbReference type="NCBI Taxonomy" id="412755"/>
    <lineage>
        <taxon>unclassified sequences</taxon>
        <taxon>metagenomes</taxon>
        <taxon>ecological metagenomes</taxon>
    </lineage>
</organism>
<dbReference type="AlphaFoldDB" id="X0WDX0"/>
<evidence type="ECO:0000313" key="1">
    <source>
        <dbReference type="EMBL" id="GAG21377.1"/>
    </source>
</evidence>
<protein>
    <submittedName>
        <fullName evidence="1">Uncharacterized protein</fullName>
    </submittedName>
</protein>
<sequence>VSGISYENIDILSPLNSSRLLTHVFFTNKYNPE</sequence>
<name>X0WDX0_9ZZZZ</name>
<reference evidence="1" key="1">
    <citation type="journal article" date="2014" name="Front. Microbiol.">
        <title>High frequency of phylogenetically diverse reductive dehalogenase-homologous genes in deep subseafloor sedimentary metagenomes.</title>
        <authorList>
            <person name="Kawai M."/>
            <person name="Futagami T."/>
            <person name="Toyoda A."/>
            <person name="Takaki Y."/>
            <person name="Nishi S."/>
            <person name="Hori S."/>
            <person name="Arai W."/>
            <person name="Tsubouchi T."/>
            <person name="Morono Y."/>
            <person name="Uchiyama I."/>
            <person name="Ito T."/>
            <person name="Fujiyama A."/>
            <person name="Inagaki F."/>
            <person name="Takami H."/>
        </authorList>
    </citation>
    <scope>NUCLEOTIDE SEQUENCE</scope>
    <source>
        <strain evidence="1">Expedition CK06-06</strain>
    </source>
</reference>
<dbReference type="EMBL" id="BARS01038329">
    <property type="protein sequence ID" value="GAG21377.1"/>
    <property type="molecule type" value="Genomic_DNA"/>
</dbReference>
<accession>X0WDX0</accession>